<dbReference type="EMBL" id="JBCGBO010000025">
    <property type="protein sequence ID" value="KAK9177122.1"/>
    <property type="molecule type" value="Genomic_DNA"/>
</dbReference>
<dbReference type="AlphaFoldDB" id="A0AAP0Q9L3"/>
<comment type="caution">
    <text evidence="2">The sequence shown here is derived from an EMBL/GenBank/DDBJ whole genome shotgun (WGS) entry which is preliminary data.</text>
</comment>
<sequence length="72" mass="8320">MYIYRGTPIAYCVSCWWAEMLLGKRGKWVCVCSCFWTIVLQTSLLIISDAWLSSFFTYSGFVILYGMPLLCL</sequence>
<evidence type="ECO:0000256" key="1">
    <source>
        <dbReference type="SAM" id="Phobius"/>
    </source>
</evidence>
<keyword evidence="1" id="KW-0812">Transmembrane</keyword>
<gene>
    <name evidence="2" type="ORF">WN944_029141</name>
</gene>
<evidence type="ECO:0000313" key="3">
    <source>
        <dbReference type="Proteomes" id="UP001428341"/>
    </source>
</evidence>
<proteinExistence type="predicted"/>
<keyword evidence="1" id="KW-1133">Transmembrane helix</keyword>
<accession>A0AAP0Q9L3</accession>
<keyword evidence="1" id="KW-0472">Membrane</keyword>
<reference evidence="2 3" key="1">
    <citation type="submission" date="2024-05" db="EMBL/GenBank/DDBJ databases">
        <title>Haplotype-resolved chromosome-level genome assembly of Huyou (Citrus changshanensis).</title>
        <authorList>
            <person name="Miao C."/>
            <person name="Chen W."/>
            <person name="Wu Y."/>
            <person name="Wang L."/>
            <person name="Zhao S."/>
            <person name="Grierson D."/>
            <person name="Xu C."/>
            <person name="Chen K."/>
        </authorList>
    </citation>
    <scope>NUCLEOTIDE SEQUENCE [LARGE SCALE GENOMIC DNA]</scope>
    <source>
        <strain evidence="2">01-14</strain>
        <tissue evidence="2">Leaf</tissue>
    </source>
</reference>
<feature type="transmembrane region" description="Helical" evidence="1">
    <location>
        <begin position="28"/>
        <end position="47"/>
    </location>
</feature>
<evidence type="ECO:0000313" key="2">
    <source>
        <dbReference type="EMBL" id="KAK9177122.1"/>
    </source>
</evidence>
<protein>
    <submittedName>
        <fullName evidence="2">Uncharacterized protein</fullName>
    </submittedName>
</protein>
<keyword evidence="3" id="KW-1185">Reference proteome</keyword>
<name>A0AAP0Q9L3_9ROSI</name>
<organism evidence="2 3">
    <name type="scientific">Citrus x changshan-huyou</name>
    <dbReference type="NCBI Taxonomy" id="2935761"/>
    <lineage>
        <taxon>Eukaryota</taxon>
        <taxon>Viridiplantae</taxon>
        <taxon>Streptophyta</taxon>
        <taxon>Embryophyta</taxon>
        <taxon>Tracheophyta</taxon>
        <taxon>Spermatophyta</taxon>
        <taxon>Magnoliopsida</taxon>
        <taxon>eudicotyledons</taxon>
        <taxon>Gunneridae</taxon>
        <taxon>Pentapetalae</taxon>
        <taxon>rosids</taxon>
        <taxon>malvids</taxon>
        <taxon>Sapindales</taxon>
        <taxon>Rutaceae</taxon>
        <taxon>Aurantioideae</taxon>
        <taxon>Citrus</taxon>
    </lineage>
</organism>
<dbReference type="Proteomes" id="UP001428341">
    <property type="component" value="Unassembled WGS sequence"/>
</dbReference>
<feature type="transmembrane region" description="Helical" evidence="1">
    <location>
        <begin position="53"/>
        <end position="71"/>
    </location>
</feature>